<evidence type="ECO:0000313" key="3">
    <source>
        <dbReference type="Proteomes" id="UP000242501"/>
    </source>
</evidence>
<feature type="domain" description="N-acetyltransferase" evidence="1">
    <location>
        <begin position="12"/>
        <end position="169"/>
    </location>
</feature>
<gene>
    <name evidence="2" type="ORF">SAMN05421733_103205</name>
</gene>
<protein>
    <submittedName>
        <fullName evidence="2">Acetyltransferase (GNAT) domain-containing protein</fullName>
    </submittedName>
</protein>
<dbReference type="Pfam" id="PF13508">
    <property type="entry name" value="Acetyltransf_7"/>
    <property type="match status" value="1"/>
</dbReference>
<reference evidence="3" key="1">
    <citation type="submission" date="2016-09" db="EMBL/GenBank/DDBJ databases">
        <authorList>
            <person name="Varghese N."/>
            <person name="Submissions S."/>
        </authorList>
    </citation>
    <scope>NUCLEOTIDE SEQUENCE [LARGE SCALE GENOMIC DNA]</scope>
    <source>
        <strain evidence="3">ANC 4422</strain>
    </source>
</reference>
<organism evidence="2 3">
    <name type="scientific">Acinetobacter boissieri</name>
    <dbReference type="NCBI Taxonomy" id="1219383"/>
    <lineage>
        <taxon>Bacteria</taxon>
        <taxon>Pseudomonadati</taxon>
        <taxon>Pseudomonadota</taxon>
        <taxon>Gammaproteobacteria</taxon>
        <taxon>Moraxellales</taxon>
        <taxon>Moraxellaceae</taxon>
        <taxon>Acinetobacter</taxon>
    </lineage>
</organism>
<dbReference type="PROSITE" id="PS51186">
    <property type="entry name" value="GNAT"/>
    <property type="match status" value="1"/>
</dbReference>
<dbReference type="RefSeq" id="WP_092747161.1">
    <property type="nucleotide sequence ID" value="NZ_FMYL01000003.1"/>
</dbReference>
<sequence length="186" mass="21758">MINYADLSLELITEFQLSQETKEQIAILLHVAFPEEDFHGRHYFKQLPHSRFLLKDHTQLVGQIGLDFRVMTLNKQPINVLGLIDFAIVPALHHQGLGTFLLKSLIEQVSVLSDNIDFLLLSTDKPDFYEKFGFRLTSQYVKWLVTEEHVNYGMKEEHVGHCLMYKPLANKEWVENSVLEMMGYWY</sequence>
<dbReference type="Gene3D" id="3.40.630.30">
    <property type="match status" value="1"/>
</dbReference>
<dbReference type="GO" id="GO:0016747">
    <property type="term" value="F:acyltransferase activity, transferring groups other than amino-acyl groups"/>
    <property type="evidence" value="ECO:0007669"/>
    <property type="project" value="InterPro"/>
</dbReference>
<evidence type="ECO:0000259" key="1">
    <source>
        <dbReference type="PROSITE" id="PS51186"/>
    </source>
</evidence>
<accession>A0A1G6H2F7</accession>
<proteinExistence type="predicted"/>
<dbReference type="InterPro" id="IPR000182">
    <property type="entry name" value="GNAT_dom"/>
</dbReference>
<keyword evidence="2" id="KW-0808">Transferase</keyword>
<dbReference type="SUPFAM" id="SSF55729">
    <property type="entry name" value="Acyl-CoA N-acyltransferases (Nat)"/>
    <property type="match status" value="1"/>
</dbReference>
<dbReference type="EMBL" id="FMYL01000003">
    <property type="protein sequence ID" value="SDB88469.1"/>
    <property type="molecule type" value="Genomic_DNA"/>
</dbReference>
<dbReference type="OrthoDB" id="6683715at2"/>
<dbReference type="AlphaFoldDB" id="A0A1G6H2F7"/>
<name>A0A1G6H2F7_9GAMM</name>
<keyword evidence="3" id="KW-1185">Reference proteome</keyword>
<dbReference type="InterPro" id="IPR016181">
    <property type="entry name" value="Acyl_CoA_acyltransferase"/>
</dbReference>
<dbReference type="Proteomes" id="UP000242501">
    <property type="component" value="Unassembled WGS sequence"/>
</dbReference>
<dbReference type="CDD" id="cd04301">
    <property type="entry name" value="NAT_SF"/>
    <property type="match status" value="1"/>
</dbReference>
<evidence type="ECO:0000313" key="2">
    <source>
        <dbReference type="EMBL" id="SDB88469.1"/>
    </source>
</evidence>
<dbReference type="STRING" id="1219383.SAMN05421733_103205"/>